<evidence type="ECO:0000256" key="3">
    <source>
        <dbReference type="PROSITE-ProRule" id="PRU00169"/>
    </source>
</evidence>
<dbReference type="Pfam" id="PF00072">
    <property type="entry name" value="Response_reg"/>
    <property type="match status" value="1"/>
</dbReference>
<dbReference type="PANTHER" id="PTHR45339">
    <property type="entry name" value="HYBRID SIGNAL TRANSDUCTION HISTIDINE KINASE J"/>
    <property type="match status" value="1"/>
</dbReference>
<evidence type="ECO:0000259" key="4">
    <source>
        <dbReference type="PROSITE" id="PS50110"/>
    </source>
</evidence>
<sequence>LMDLRMPVMDGLEATELLLADSGEDHSPVVIAMTANGQSSDRERCLNAGMADFLTKPIQAGDVREILKRYGFDTQTKQSAP</sequence>
<dbReference type="PROSITE" id="PS50110">
    <property type="entry name" value="RESPONSE_REGULATORY"/>
    <property type="match status" value="1"/>
</dbReference>
<protein>
    <submittedName>
        <fullName evidence="5">Response regulator</fullName>
    </submittedName>
</protein>
<evidence type="ECO:0000313" key="5">
    <source>
        <dbReference type="EMBL" id="MBW7462240.1"/>
    </source>
</evidence>
<gene>
    <name evidence="5" type="ORF">K0U00_50135</name>
</gene>
<reference evidence="5 6" key="1">
    <citation type="submission" date="2021-07" db="EMBL/GenBank/DDBJ databases">
        <title>Paenibacillus radiodurans sp. nov., isolated from the southeastern edge of Tengger Desert.</title>
        <authorList>
            <person name="Zhang G."/>
        </authorList>
    </citation>
    <scope>NUCLEOTIDE SEQUENCE [LARGE SCALE GENOMIC DNA]</scope>
    <source>
        <strain evidence="5 6">CCM 7311</strain>
    </source>
</reference>
<keyword evidence="2" id="KW-0902">Two-component regulatory system</keyword>
<dbReference type="InterPro" id="IPR011006">
    <property type="entry name" value="CheY-like_superfamily"/>
</dbReference>
<feature type="domain" description="Response regulatory" evidence="4">
    <location>
        <begin position="1"/>
        <end position="71"/>
    </location>
</feature>
<feature type="modified residue" description="4-aspartylphosphate" evidence="3">
    <location>
        <position position="3"/>
    </location>
</feature>
<comment type="caution">
    <text evidence="5">The sequence shown here is derived from an EMBL/GenBank/DDBJ whole genome shotgun (WGS) entry which is preliminary data.</text>
</comment>
<dbReference type="EMBL" id="JAHZIK010003723">
    <property type="protein sequence ID" value="MBW7462240.1"/>
    <property type="molecule type" value="Genomic_DNA"/>
</dbReference>
<keyword evidence="1 3" id="KW-0597">Phosphoprotein</keyword>
<dbReference type="PANTHER" id="PTHR45339:SF1">
    <property type="entry name" value="HYBRID SIGNAL TRANSDUCTION HISTIDINE KINASE J"/>
    <property type="match status" value="1"/>
</dbReference>
<proteinExistence type="predicted"/>
<name>A0ABS7CMV1_9BACL</name>
<feature type="non-terminal residue" evidence="5">
    <location>
        <position position="1"/>
    </location>
</feature>
<organism evidence="5 6">
    <name type="scientific">Paenibacillus sepulcri</name>
    <dbReference type="NCBI Taxonomy" id="359917"/>
    <lineage>
        <taxon>Bacteria</taxon>
        <taxon>Bacillati</taxon>
        <taxon>Bacillota</taxon>
        <taxon>Bacilli</taxon>
        <taxon>Bacillales</taxon>
        <taxon>Paenibacillaceae</taxon>
        <taxon>Paenibacillus</taxon>
    </lineage>
</organism>
<dbReference type="Proteomes" id="UP001519887">
    <property type="component" value="Unassembled WGS sequence"/>
</dbReference>
<evidence type="ECO:0000256" key="1">
    <source>
        <dbReference type="ARBA" id="ARBA00022553"/>
    </source>
</evidence>
<dbReference type="InterPro" id="IPR001789">
    <property type="entry name" value="Sig_transdc_resp-reg_receiver"/>
</dbReference>
<dbReference type="Gene3D" id="3.40.50.2300">
    <property type="match status" value="1"/>
</dbReference>
<evidence type="ECO:0000256" key="2">
    <source>
        <dbReference type="ARBA" id="ARBA00023012"/>
    </source>
</evidence>
<dbReference type="SUPFAM" id="SSF52172">
    <property type="entry name" value="CheY-like"/>
    <property type="match status" value="1"/>
</dbReference>
<accession>A0ABS7CMV1</accession>
<keyword evidence="6" id="KW-1185">Reference proteome</keyword>
<evidence type="ECO:0000313" key="6">
    <source>
        <dbReference type="Proteomes" id="UP001519887"/>
    </source>
</evidence>
<dbReference type="CDD" id="cd17546">
    <property type="entry name" value="REC_hyHK_CKI1_RcsC-like"/>
    <property type="match status" value="1"/>
</dbReference>